<evidence type="ECO:0000256" key="1">
    <source>
        <dbReference type="SAM" id="MobiDB-lite"/>
    </source>
</evidence>
<protein>
    <submittedName>
        <fullName evidence="2">Uncharacterized protein</fullName>
    </submittedName>
</protein>
<evidence type="ECO:0000313" key="3">
    <source>
        <dbReference type="Proteomes" id="UP000275408"/>
    </source>
</evidence>
<proteinExistence type="predicted"/>
<dbReference type="AlphaFoldDB" id="A0A3M6U8C3"/>
<dbReference type="Proteomes" id="UP000275408">
    <property type="component" value="Unassembled WGS sequence"/>
</dbReference>
<organism evidence="2 3">
    <name type="scientific">Pocillopora damicornis</name>
    <name type="common">Cauliflower coral</name>
    <name type="synonym">Millepora damicornis</name>
    <dbReference type="NCBI Taxonomy" id="46731"/>
    <lineage>
        <taxon>Eukaryota</taxon>
        <taxon>Metazoa</taxon>
        <taxon>Cnidaria</taxon>
        <taxon>Anthozoa</taxon>
        <taxon>Hexacorallia</taxon>
        <taxon>Scleractinia</taxon>
        <taxon>Astrocoeniina</taxon>
        <taxon>Pocilloporidae</taxon>
        <taxon>Pocillopora</taxon>
    </lineage>
</organism>
<gene>
    <name evidence="2" type="ORF">pdam_00017291</name>
</gene>
<evidence type="ECO:0000313" key="2">
    <source>
        <dbReference type="EMBL" id="RMX49920.1"/>
    </source>
</evidence>
<accession>A0A3M6U8C3</accession>
<feature type="region of interest" description="Disordered" evidence="1">
    <location>
        <begin position="77"/>
        <end position="98"/>
    </location>
</feature>
<comment type="caution">
    <text evidence="2">The sequence shown here is derived from an EMBL/GenBank/DDBJ whole genome shotgun (WGS) entry which is preliminary data.</text>
</comment>
<dbReference type="EMBL" id="RCHS01002030">
    <property type="protein sequence ID" value="RMX49920.1"/>
    <property type="molecule type" value="Genomic_DNA"/>
</dbReference>
<feature type="compositionally biased region" description="Polar residues" evidence="1">
    <location>
        <begin position="81"/>
        <end position="98"/>
    </location>
</feature>
<keyword evidence="3" id="KW-1185">Reference proteome</keyword>
<sequence length="98" mass="11083">MTSSIFLPPQTLLETVRGCSEPMKQVWKLGNAIQKRRANVISYHTSVEQDRKAVIQATCTIGFVQVPINRYTPEVQREDGNTWQEDSTVDISWDSGSI</sequence>
<name>A0A3M6U8C3_POCDA</name>
<reference evidence="2 3" key="1">
    <citation type="journal article" date="2018" name="Sci. Rep.">
        <title>Comparative analysis of the Pocillopora damicornis genome highlights role of immune system in coral evolution.</title>
        <authorList>
            <person name="Cunning R."/>
            <person name="Bay R.A."/>
            <person name="Gillette P."/>
            <person name="Baker A.C."/>
            <person name="Traylor-Knowles N."/>
        </authorList>
    </citation>
    <scope>NUCLEOTIDE SEQUENCE [LARGE SCALE GENOMIC DNA]</scope>
    <source>
        <strain evidence="2">RSMAS</strain>
        <tissue evidence="2">Whole animal</tissue>
    </source>
</reference>